<dbReference type="InterPro" id="IPR052367">
    <property type="entry name" value="Thiosulfate_ST/Rhodanese-like"/>
</dbReference>
<evidence type="ECO:0000256" key="1">
    <source>
        <dbReference type="SAM" id="SignalP"/>
    </source>
</evidence>
<dbReference type="Gene3D" id="3.40.250.10">
    <property type="entry name" value="Rhodanese-like domain"/>
    <property type="match status" value="1"/>
</dbReference>
<dbReference type="SMART" id="SM00450">
    <property type="entry name" value="RHOD"/>
    <property type="match status" value="1"/>
</dbReference>
<dbReference type="RefSeq" id="WP_345236331.1">
    <property type="nucleotide sequence ID" value="NZ_BAABGZ010000027.1"/>
</dbReference>
<protein>
    <recommendedName>
        <fullName evidence="2">Rhodanese domain-containing protein</fullName>
    </recommendedName>
</protein>
<feature type="signal peptide" evidence="1">
    <location>
        <begin position="1"/>
        <end position="19"/>
    </location>
</feature>
<name>A0ABP8IH37_9BACT</name>
<proteinExistence type="predicted"/>
<dbReference type="PANTHER" id="PTHR45431:SF3">
    <property type="entry name" value="RHODANESE-LIKE DOMAIN-CONTAINING PROTEIN 15, CHLOROPLASTIC"/>
    <property type="match status" value="1"/>
</dbReference>
<sequence>MKFLGLLLVLAPLSFASRAQTSQSEPLRANQAQPAPSHTALLASPATAAAAVKLLADSRNVVLDVRTPAEFAAGHLQGAQNVDFRAASFQEQVAQLNPQKTYILYCASGNRSGQAAALMQKKGFGKVINAGGYNDLKVAGAK</sequence>
<dbReference type="CDD" id="cd00158">
    <property type="entry name" value="RHOD"/>
    <property type="match status" value="1"/>
</dbReference>
<gene>
    <name evidence="3" type="ORF">GCM10023185_24400</name>
</gene>
<keyword evidence="4" id="KW-1185">Reference proteome</keyword>
<evidence type="ECO:0000313" key="3">
    <source>
        <dbReference type="EMBL" id="GAA4358562.1"/>
    </source>
</evidence>
<reference evidence="4" key="1">
    <citation type="journal article" date="2019" name="Int. J. Syst. Evol. Microbiol.">
        <title>The Global Catalogue of Microorganisms (GCM) 10K type strain sequencing project: providing services to taxonomists for standard genome sequencing and annotation.</title>
        <authorList>
            <consortium name="The Broad Institute Genomics Platform"/>
            <consortium name="The Broad Institute Genome Sequencing Center for Infectious Disease"/>
            <person name="Wu L."/>
            <person name="Ma J."/>
        </authorList>
    </citation>
    <scope>NUCLEOTIDE SEQUENCE [LARGE SCALE GENOMIC DNA]</scope>
    <source>
        <strain evidence="4">JCM 17923</strain>
    </source>
</reference>
<dbReference type="EMBL" id="BAABGZ010000027">
    <property type="protein sequence ID" value="GAA4358562.1"/>
    <property type="molecule type" value="Genomic_DNA"/>
</dbReference>
<feature type="domain" description="Rhodanese" evidence="2">
    <location>
        <begin position="61"/>
        <end position="138"/>
    </location>
</feature>
<dbReference type="InterPro" id="IPR001763">
    <property type="entry name" value="Rhodanese-like_dom"/>
</dbReference>
<dbReference type="SUPFAM" id="SSF52821">
    <property type="entry name" value="Rhodanese/Cell cycle control phosphatase"/>
    <property type="match status" value="1"/>
</dbReference>
<keyword evidence="1" id="KW-0732">Signal</keyword>
<dbReference type="PROSITE" id="PS50206">
    <property type="entry name" value="RHODANESE_3"/>
    <property type="match status" value="1"/>
</dbReference>
<dbReference type="Proteomes" id="UP001501153">
    <property type="component" value="Unassembled WGS sequence"/>
</dbReference>
<accession>A0ABP8IH37</accession>
<dbReference type="Pfam" id="PF00581">
    <property type="entry name" value="Rhodanese"/>
    <property type="match status" value="1"/>
</dbReference>
<comment type="caution">
    <text evidence="3">The sequence shown here is derived from an EMBL/GenBank/DDBJ whole genome shotgun (WGS) entry which is preliminary data.</text>
</comment>
<evidence type="ECO:0000313" key="4">
    <source>
        <dbReference type="Proteomes" id="UP001501153"/>
    </source>
</evidence>
<evidence type="ECO:0000259" key="2">
    <source>
        <dbReference type="PROSITE" id="PS50206"/>
    </source>
</evidence>
<dbReference type="InterPro" id="IPR036873">
    <property type="entry name" value="Rhodanese-like_dom_sf"/>
</dbReference>
<feature type="chain" id="PRO_5047163399" description="Rhodanese domain-containing protein" evidence="1">
    <location>
        <begin position="20"/>
        <end position="142"/>
    </location>
</feature>
<dbReference type="PANTHER" id="PTHR45431">
    <property type="entry name" value="RHODANESE-LIKE DOMAIN-CONTAINING PROTEIN 15, CHLOROPLASTIC"/>
    <property type="match status" value="1"/>
</dbReference>
<organism evidence="3 4">
    <name type="scientific">Hymenobacter saemangeumensis</name>
    <dbReference type="NCBI Taxonomy" id="1084522"/>
    <lineage>
        <taxon>Bacteria</taxon>
        <taxon>Pseudomonadati</taxon>
        <taxon>Bacteroidota</taxon>
        <taxon>Cytophagia</taxon>
        <taxon>Cytophagales</taxon>
        <taxon>Hymenobacteraceae</taxon>
        <taxon>Hymenobacter</taxon>
    </lineage>
</organism>